<gene>
    <name evidence="1" type="ORF">GALMADRAFT_453080</name>
</gene>
<keyword evidence="2" id="KW-1185">Reference proteome</keyword>
<evidence type="ECO:0000313" key="2">
    <source>
        <dbReference type="Proteomes" id="UP000027222"/>
    </source>
</evidence>
<name>A0A067T0G2_GALM3</name>
<organism evidence="1 2">
    <name type="scientific">Galerina marginata (strain CBS 339.88)</name>
    <dbReference type="NCBI Taxonomy" id="685588"/>
    <lineage>
        <taxon>Eukaryota</taxon>
        <taxon>Fungi</taxon>
        <taxon>Dikarya</taxon>
        <taxon>Basidiomycota</taxon>
        <taxon>Agaricomycotina</taxon>
        <taxon>Agaricomycetes</taxon>
        <taxon>Agaricomycetidae</taxon>
        <taxon>Agaricales</taxon>
        <taxon>Agaricineae</taxon>
        <taxon>Strophariaceae</taxon>
        <taxon>Galerina</taxon>
    </lineage>
</organism>
<dbReference type="Proteomes" id="UP000027222">
    <property type="component" value="Unassembled WGS sequence"/>
</dbReference>
<proteinExistence type="predicted"/>
<protein>
    <submittedName>
        <fullName evidence="1">Uncharacterized protein</fullName>
    </submittedName>
</protein>
<reference evidence="2" key="1">
    <citation type="journal article" date="2014" name="Proc. Natl. Acad. Sci. U.S.A.">
        <title>Extensive sampling of basidiomycete genomes demonstrates inadequacy of the white-rot/brown-rot paradigm for wood decay fungi.</title>
        <authorList>
            <person name="Riley R."/>
            <person name="Salamov A.A."/>
            <person name="Brown D.W."/>
            <person name="Nagy L.G."/>
            <person name="Floudas D."/>
            <person name="Held B.W."/>
            <person name="Levasseur A."/>
            <person name="Lombard V."/>
            <person name="Morin E."/>
            <person name="Otillar R."/>
            <person name="Lindquist E.A."/>
            <person name="Sun H."/>
            <person name="LaButti K.M."/>
            <person name="Schmutz J."/>
            <person name="Jabbour D."/>
            <person name="Luo H."/>
            <person name="Baker S.E."/>
            <person name="Pisabarro A.G."/>
            <person name="Walton J.D."/>
            <person name="Blanchette R.A."/>
            <person name="Henrissat B."/>
            <person name="Martin F."/>
            <person name="Cullen D."/>
            <person name="Hibbett D.S."/>
            <person name="Grigoriev I.V."/>
        </authorList>
    </citation>
    <scope>NUCLEOTIDE SEQUENCE [LARGE SCALE GENOMIC DNA]</scope>
    <source>
        <strain evidence="2">CBS 339.88</strain>
    </source>
</reference>
<dbReference type="AlphaFoldDB" id="A0A067T0G2"/>
<dbReference type="HOGENOM" id="CLU_2527602_0_0_1"/>
<sequence>MSIYCITVVPASCHPARNGVCASLFFFFLLDSPYFHTSIRPSPICVQWCTGLPCCGCTSFFLYILASSKGPNISNDVATRYTRR</sequence>
<accession>A0A067T0G2</accession>
<evidence type="ECO:0000313" key="1">
    <source>
        <dbReference type="EMBL" id="KDR76690.1"/>
    </source>
</evidence>
<dbReference type="EMBL" id="KL142378">
    <property type="protein sequence ID" value="KDR76690.1"/>
    <property type="molecule type" value="Genomic_DNA"/>
</dbReference>